<dbReference type="InterPro" id="IPR023210">
    <property type="entry name" value="NADP_OxRdtase_dom"/>
</dbReference>
<keyword evidence="2" id="KW-0521">NADP</keyword>
<dbReference type="PROSITE" id="PS00798">
    <property type="entry name" value="ALDOKETO_REDUCTASE_1"/>
    <property type="match status" value="1"/>
</dbReference>
<organism evidence="8 9">
    <name type="scientific">Parascardovia denticolens DSM 10105 = JCM 12538</name>
    <dbReference type="NCBI Taxonomy" id="864564"/>
    <lineage>
        <taxon>Bacteria</taxon>
        <taxon>Bacillati</taxon>
        <taxon>Actinomycetota</taxon>
        <taxon>Actinomycetes</taxon>
        <taxon>Bifidobacteriales</taxon>
        <taxon>Bifidobacteriaceae</taxon>
        <taxon>Parascardovia</taxon>
    </lineage>
</organism>
<sequence length="286" mass="32389">MVPSVTLNNGISMPQEGFGVFQIPRHDECKQAVTDALEVGYRLIDTAQFYRNERAVGEALEESGLPRREIFLTTKVWINNFGYDKTIESVKRSLRLLRTDYLDLVLIHQAVGNYLWAYRALEDLYKDGLVKAIGVSNMEADRLIDLATRANVVPAVNQIENHVFFQQNDLLAVMKDHGIQGEAWGPFAEGKNDLFTHPLLTEIGTAYDKSAAQVALRFLAQRGLVVIPKSTHRDRMEQNLDIWDFALSEDDMDRISSLDTGKSLFGYAKMFSNIQRLGLFTAKKKD</sequence>
<dbReference type="InterPro" id="IPR036812">
    <property type="entry name" value="NAD(P)_OxRdtase_dom_sf"/>
</dbReference>
<evidence type="ECO:0000313" key="9">
    <source>
        <dbReference type="Proteomes" id="UP000004946"/>
    </source>
</evidence>
<evidence type="ECO:0000256" key="4">
    <source>
        <dbReference type="PIRSR" id="PIRSR000097-1"/>
    </source>
</evidence>
<evidence type="ECO:0000259" key="7">
    <source>
        <dbReference type="Pfam" id="PF00248"/>
    </source>
</evidence>
<dbReference type="RefSeq" id="WP_006288710.1">
    <property type="nucleotide sequence ID" value="NZ_AP012333.1"/>
</dbReference>
<evidence type="ECO:0000313" key="8">
    <source>
        <dbReference type="EMBL" id="EFT83281.1"/>
    </source>
</evidence>
<dbReference type="HOGENOM" id="CLU_023205_0_3_11"/>
<dbReference type="PROSITE" id="PS00063">
    <property type="entry name" value="ALDOKETO_REDUCTASE_3"/>
    <property type="match status" value="1"/>
</dbReference>
<dbReference type="Gene3D" id="3.20.20.100">
    <property type="entry name" value="NADP-dependent oxidoreductase domain"/>
    <property type="match status" value="1"/>
</dbReference>
<dbReference type="AlphaFoldDB" id="E6K090"/>
<dbReference type="PIRSF" id="PIRSF000097">
    <property type="entry name" value="AKR"/>
    <property type="match status" value="1"/>
</dbReference>
<name>E6K090_PARDN</name>
<evidence type="ECO:0000256" key="1">
    <source>
        <dbReference type="ARBA" id="ARBA00007905"/>
    </source>
</evidence>
<dbReference type="eggNOG" id="COG0656">
    <property type="taxonomic scope" value="Bacteria"/>
</dbReference>
<protein>
    <submittedName>
        <fullName evidence="8">Oxidoreductase, aldo/keto reductase family protein</fullName>
    </submittedName>
</protein>
<dbReference type="InterPro" id="IPR018170">
    <property type="entry name" value="Aldo/ket_reductase_CS"/>
</dbReference>
<feature type="binding site" evidence="5">
    <location>
        <position position="108"/>
    </location>
    <ligand>
        <name>substrate</name>
    </ligand>
</feature>
<evidence type="ECO:0000256" key="6">
    <source>
        <dbReference type="PIRSR" id="PIRSR000097-3"/>
    </source>
</evidence>
<dbReference type="PANTHER" id="PTHR43827">
    <property type="entry name" value="2,5-DIKETO-D-GLUCONIC ACID REDUCTASE"/>
    <property type="match status" value="1"/>
</dbReference>
<proteinExistence type="inferred from homology"/>
<comment type="similarity">
    <text evidence="1">Belongs to the aldo/keto reductase family.</text>
</comment>
<dbReference type="EMBL" id="AEON01000001">
    <property type="protein sequence ID" value="EFT83281.1"/>
    <property type="molecule type" value="Genomic_DNA"/>
</dbReference>
<dbReference type="KEGG" id="pdo:PSDT_1299"/>
<reference evidence="8 9" key="1">
    <citation type="submission" date="2010-12" db="EMBL/GenBank/DDBJ databases">
        <authorList>
            <person name="Muzny D."/>
            <person name="Qin X."/>
            <person name="Buhay C."/>
            <person name="Dugan-Rocha S."/>
            <person name="Ding Y."/>
            <person name="Chen G."/>
            <person name="Hawes A."/>
            <person name="Holder M."/>
            <person name="Jhangiani S."/>
            <person name="Johnson A."/>
            <person name="Khan Z."/>
            <person name="Li Z."/>
            <person name="Liu W."/>
            <person name="Liu X."/>
            <person name="Perez L."/>
            <person name="Shen H."/>
            <person name="Wang Q."/>
            <person name="Watt J."/>
            <person name="Xi L."/>
            <person name="Xin Y."/>
            <person name="Zhou J."/>
            <person name="Deng J."/>
            <person name="Jiang H."/>
            <person name="Liu Y."/>
            <person name="Qu J."/>
            <person name="Song X.-Z."/>
            <person name="Zhang L."/>
            <person name="Villasana D."/>
            <person name="Johnson A."/>
            <person name="Liu J."/>
            <person name="Liyanage D."/>
            <person name="Lorensuhewa L."/>
            <person name="Robinson T."/>
            <person name="Song A."/>
            <person name="Song B.-B."/>
            <person name="Dinh H."/>
            <person name="Thornton R."/>
            <person name="Coyle M."/>
            <person name="Francisco L."/>
            <person name="Jackson L."/>
            <person name="Javaid M."/>
            <person name="Korchina V."/>
            <person name="Kovar C."/>
            <person name="Mata R."/>
            <person name="Mathew T."/>
            <person name="Ngo R."/>
            <person name="Nguyen L."/>
            <person name="Nguyen N."/>
            <person name="Okwuonu G."/>
            <person name="Ongeri F."/>
            <person name="Pham C."/>
            <person name="Simmons D."/>
            <person name="Wilczek-Boney K."/>
            <person name="Hale W."/>
            <person name="Jakkamsetti A."/>
            <person name="Pham P."/>
            <person name="Ruth R."/>
            <person name="San Lucas F."/>
            <person name="Warren J."/>
            <person name="Zhang J."/>
            <person name="Zhao Z."/>
            <person name="Zhou C."/>
            <person name="Zhu D."/>
            <person name="Lee S."/>
            <person name="Bess C."/>
            <person name="Blankenburg K."/>
            <person name="Forbes L."/>
            <person name="Fu Q."/>
            <person name="Gubbala S."/>
            <person name="Hirani K."/>
            <person name="Jayaseelan J.C."/>
            <person name="Lara F."/>
            <person name="Munidasa M."/>
            <person name="Palculict T."/>
            <person name="Patil S."/>
            <person name="Pu L.-L."/>
            <person name="Saada N."/>
            <person name="Tang L."/>
            <person name="Weissenberger G."/>
            <person name="Zhu Y."/>
            <person name="Hemphill L."/>
            <person name="Shang Y."/>
            <person name="Youmans B."/>
            <person name="Ayvaz T."/>
            <person name="Ross M."/>
            <person name="Santibanez J."/>
            <person name="Aqrawi P."/>
            <person name="Gross S."/>
            <person name="Joshi V."/>
            <person name="Fowler G."/>
            <person name="Nazareth L."/>
            <person name="Reid J."/>
            <person name="Worley K."/>
            <person name="Petrosino J."/>
            <person name="Highlander S."/>
            <person name="Gibbs R."/>
        </authorList>
    </citation>
    <scope>NUCLEOTIDE SEQUENCE [LARGE SCALE GENOMIC DNA]</scope>
    <source>
        <strain evidence="8 9">DSM 10105</strain>
    </source>
</reference>
<dbReference type="CDD" id="cd19133">
    <property type="entry name" value="AKR_AKR5F1"/>
    <property type="match status" value="1"/>
</dbReference>
<dbReference type="InterPro" id="IPR020471">
    <property type="entry name" value="AKR"/>
</dbReference>
<evidence type="ECO:0000256" key="5">
    <source>
        <dbReference type="PIRSR" id="PIRSR000097-2"/>
    </source>
</evidence>
<dbReference type="FunFam" id="3.20.20.100:FF:000015">
    <property type="entry name" value="Oxidoreductase, aldo/keto reductase family"/>
    <property type="match status" value="1"/>
</dbReference>
<dbReference type="SUPFAM" id="SSF51430">
    <property type="entry name" value="NAD(P)-linked oxidoreductase"/>
    <property type="match status" value="1"/>
</dbReference>
<feature type="domain" description="NADP-dependent oxidoreductase" evidence="7">
    <location>
        <begin position="27"/>
        <end position="259"/>
    </location>
</feature>
<gene>
    <name evidence="8" type="ORF">HMPREF0620_0286</name>
</gene>
<evidence type="ECO:0000256" key="3">
    <source>
        <dbReference type="ARBA" id="ARBA00023002"/>
    </source>
</evidence>
<dbReference type="PANTHER" id="PTHR43827:SF3">
    <property type="entry name" value="NADP-DEPENDENT OXIDOREDUCTASE DOMAIN-CONTAINING PROTEIN"/>
    <property type="match status" value="1"/>
</dbReference>
<dbReference type="PRINTS" id="PR00069">
    <property type="entry name" value="ALDKETRDTASE"/>
</dbReference>
<feature type="active site" description="Proton donor" evidence="4">
    <location>
        <position position="50"/>
    </location>
</feature>
<accession>E6K090</accession>
<evidence type="ECO:0000256" key="2">
    <source>
        <dbReference type="ARBA" id="ARBA00022857"/>
    </source>
</evidence>
<keyword evidence="3" id="KW-0560">Oxidoreductase</keyword>
<keyword evidence="9" id="KW-1185">Reference proteome</keyword>
<feature type="site" description="Lowers pKa of active site Tyr" evidence="6">
    <location>
        <position position="75"/>
    </location>
</feature>
<dbReference type="GO" id="GO:0016616">
    <property type="term" value="F:oxidoreductase activity, acting on the CH-OH group of donors, NAD or NADP as acceptor"/>
    <property type="evidence" value="ECO:0007669"/>
    <property type="project" value="UniProtKB-ARBA"/>
</dbReference>
<comment type="caution">
    <text evidence="8">The sequence shown here is derived from an EMBL/GenBank/DDBJ whole genome shotgun (WGS) entry which is preliminary data.</text>
</comment>
<dbReference type="Proteomes" id="UP000004946">
    <property type="component" value="Chromosome"/>
</dbReference>
<dbReference type="Pfam" id="PF00248">
    <property type="entry name" value="Aldo_ket_red"/>
    <property type="match status" value="1"/>
</dbReference>
<dbReference type="PATRIC" id="fig|864564.6.peg.1426"/>